<reference evidence="1" key="1">
    <citation type="journal article" date="2019" name="bioRxiv">
        <title>The Genome of the Zebra Mussel, Dreissena polymorpha: A Resource for Invasive Species Research.</title>
        <authorList>
            <person name="McCartney M.A."/>
            <person name="Auch B."/>
            <person name="Kono T."/>
            <person name="Mallez S."/>
            <person name="Zhang Y."/>
            <person name="Obille A."/>
            <person name="Becker A."/>
            <person name="Abrahante J.E."/>
            <person name="Garbe J."/>
            <person name="Badalamenti J.P."/>
            <person name="Herman A."/>
            <person name="Mangelson H."/>
            <person name="Liachko I."/>
            <person name="Sullivan S."/>
            <person name="Sone E.D."/>
            <person name="Koren S."/>
            <person name="Silverstein K.A.T."/>
            <person name="Beckman K.B."/>
            <person name="Gohl D.M."/>
        </authorList>
    </citation>
    <scope>NUCLEOTIDE SEQUENCE</scope>
    <source>
        <strain evidence="1">Duluth1</strain>
        <tissue evidence="1">Whole animal</tissue>
    </source>
</reference>
<evidence type="ECO:0000313" key="2">
    <source>
        <dbReference type="Proteomes" id="UP000828390"/>
    </source>
</evidence>
<dbReference type="AlphaFoldDB" id="A0A9D4NDC7"/>
<keyword evidence="2" id="KW-1185">Reference proteome</keyword>
<proteinExistence type="predicted"/>
<protein>
    <submittedName>
        <fullName evidence="1">Uncharacterized protein</fullName>
    </submittedName>
</protein>
<sequence>MARDGKEDKTKRQQLIEMFQKLLQIVQPSDESHNQKFVNDFLSSDGTTENILEDCNKRIRELGKDDAILLVAGMNFFLF</sequence>
<name>A0A9D4NDC7_DREPO</name>
<dbReference type="EMBL" id="JAIWYP010000001">
    <property type="protein sequence ID" value="KAH3892566.1"/>
    <property type="molecule type" value="Genomic_DNA"/>
</dbReference>
<gene>
    <name evidence="1" type="ORF">DPMN_016685</name>
</gene>
<evidence type="ECO:0000313" key="1">
    <source>
        <dbReference type="EMBL" id="KAH3892566.1"/>
    </source>
</evidence>
<reference evidence="1" key="2">
    <citation type="submission" date="2020-11" db="EMBL/GenBank/DDBJ databases">
        <authorList>
            <person name="McCartney M.A."/>
            <person name="Auch B."/>
            <person name="Kono T."/>
            <person name="Mallez S."/>
            <person name="Becker A."/>
            <person name="Gohl D.M."/>
            <person name="Silverstein K.A.T."/>
            <person name="Koren S."/>
            <person name="Bechman K.B."/>
            <person name="Herman A."/>
            <person name="Abrahante J.E."/>
            <person name="Garbe J."/>
        </authorList>
    </citation>
    <scope>NUCLEOTIDE SEQUENCE</scope>
    <source>
        <strain evidence="1">Duluth1</strain>
        <tissue evidence="1">Whole animal</tissue>
    </source>
</reference>
<comment type="caution">
    <text evidence="1">The sequence shown here is derived from an EMBL/GenBank/DDBJ whole genome shotgun (WGS) entry which is preliminary data.</text>
</comment>
<accession>A0A9D4NDC7</accession>
<organism evidence="1 2">
    <name type="scientific">Dreissena polymorpha</name>
    <name type="common">Zebra mussel</name>
    <name type="synonym">Mytilus polymorpha</name>
    <dbReference type="NCBI Taxonomy" id="45954"/>
    <lineage>
        <taxon>Eukaryota</taxon>
        <taxon>Metazoa</taxon>
        <taxon>Spiralia</taxon>
        <taxon>Lophotrochozoa</taxon>
        <taxon>Mollusca</taxon>
        <taxon>Bivalvia</taxon>
        <taxon>Autobranchia</taxon>
        <taxon>Heteroconchia</taxon>
        <taxon>Euheterodonta</taxon>
        <taxon>Imparidentia</taxon>
        <taxon>Neoheterodontei</taxon>
        <taxon>Myida</taxon>
        <taxon>Dreissenoidea</taxon>
        <taxon>Dreissenidae</taxon>
        <taxon>Dreissena</taxon>
    </lineage>
</organism>
<dbReference type="Proteomes" id="UP000828390">
    <property type="component" value="Unassembled WGS sequence"/>
</dbReference>